<comment type="caution">
    <text evidence="1">The sequence shown here is derived from an EMBL/GenBank/DDBJ whole genome shotgun (WGS) entry which is preliminary data.</text>
</comment>
<dbReference type="Proteomes" id="UP000053127">
    <property type="component" value="Unassembled WGS sequence"/>
</dbReference>
<accession>A0A101NNL5</accession>
<dbReference type="AlphaFoldDB" id="A0A101NNL5"/>
<protein>
    <submittedName>
        <fullName evidence="1">Uncharacterized protein</fullName>
    </submittedName>
</protein>
<dbReference type="InterPro" id="IPR046302">
    <property type="entry name" value="DUF6417"/>
</dbReference>
<dbReference type="EMBL" id="LMWN01000102">
    <property type="protein sequence ID" value="KUM96182.1"/>
    <property type="molecule type" value="Genomic_DNA"/>
</dbReference>
<proteinExistence type="predicted"/>
<name>A0A101NNL5_9ACTN</name>
<organism evidence="1 2">
    <name type="scientific">Streptomyces yokosukanensis</name>
    <dbReference type="NCBI Taxonomy" id="67386"/>
    <lineage>
        <taxon>Bacteria</taxon>
        <taxon>Bacillati</taxon>
        <taxon>Actinomycetota</taxon>
        <taxon>Actinomycetes</taxon>
        <taxon>Kitasatosporales</taxon>
        <taxon>Streptomycetaceae</taxon>
        <taxon>Streptomyces</taxon>
    </lineage>
</organism>
<evidence type="ECO:0000313" key="1">
    <source>
        <dbReference type="EMBL" id="KUM96182.1"/>
    </source>
</evidence>
<reference evidence="1 2" key="1">
    <citation type="submission" date="2015-10" db="EMBL/GenBank/DDBJ databases">
        <title>Draft genome sequence of Streptomyces yokosukanensis DSM 40224, type strain for the species Streptomyces yokosukanensis.</title>
        <authorList>
            <person name="Ruckert C."/>
            <person name="Winkler A."/>
            <person name="Kalinowski J."/>
            <person name="Kampfer P."/>
            <person name="Glaeser S."/>
        </authorList>
    </citation>
    <scope>NUCLEOTIDE SEQUENCE [LARGE SCALE GENOMIC DNA]</scope>
    <source>
        <strain evidence="1 2">DSM 40224</strain>
    </source>
</reference>
<gene>
    <name evidence="1" type="ORF">AQI95_42680</name>
</gene>
<sequence length="258" mass="28432">MGGMRGRKSWLEAMRVLRHLEKDAEWGWVLVGELLPRHQRAAQAAAEQGLVELAGRETRAELSAYEDRPVRWAARLSPQGHDVLTFTDAGPAPASRHEGLAGGEMLIELYRAELEALSLYVHLAGRLRVPPAEGLADRVRTARQLGNRWSLWLTPDQIESVAYAFYLRSMGGCATQASRFAREYGLAFLMDPSEGCPRLTRLPGTRCTLPDARVTLTDEDTGDLLDDWPDDRWPPPPGCSAESSVACRTASFTACSSA</sequence>
<dbReference type="Pfam" id="PF19981">
    <property type="entry name" value="DUF6417"/>
    <property type="match status" value="1"/>
</dbReference>
<evidence type="ECO:0000313" key="2">
    <source>
        <dbReference type="Proteomes" id="UP000053127"/>
    </source>
</evidence>
<keyword evidence="2" id="KW-1185">Reference proteome</keyword>